<dbReference type="InterPro" id="IPR001343">
    <property type="entry name" value="Hemolysn_Ca-bd"/>
</dbReference>
<protein>
    <recommendedName>
        <fullName evidence="3">Calcium-binding protein</fullName>
    </recommendedName>
</protein>
<proteinExistence type="predicted"/>
<evidence type="ECO:0000313" key="2">
    <source>
        <dbReference type="Proteomes" id="UP000249065"/>
    </source>
</evidence>
<dbReference type="OrthoDB" id="7273461at2"/>
<dbReference type="GO" id="GO:0005509">
    <property type="term" value="F:calcium ion binding"/>
    <property type="evidence" value="ECO:0007669"/>
    <property type="project" value="InterPro"/>
</dbReference>
<dbReference type="RefSeq" id="WP_111471905.1">
    <property type="nucleotide sequence ID" value="NZ_QLIX01000023.1"/>
</dbReference>
<reference evidence="2" key="1">
    <citation type="submission" date="2018-06" db="EMBL/GenBank/DDBJ databases">
        <authorList>
            <person name="Khan S.A."/>
        </authorList>
    </citation>
    <scope>NUCLEOTIDE SEQUENCE [LARGE SCALE GENOMIC DNA]</scope>
    <source>
        <strain evidence="2">DB-1506</strain>
    </source>
</reference>
<accession>A0A327M3J7</accession>
<evidence type="ECO:0008006" key="3">
    <source>
        <dbReference type="Google" id="ProtNLM"/>
    </source>
</evidence>
<dbReference type="AlphaFoldDB" id="A0A327M3J7"/>
<name>A0A327M3J7_9PROT</name>
<dbReference type="Gene3D" id="2.150.10.10">
    <property type="entry name" value="Serralysin-like metalloprotease, C-terminal"/>
    <property type="match status" value="1"/>
</dbReference>
<sequence>MATYRFGSGNDVFGTTYEGDWTGTIVFAGAGADTITLGFKPPGGFTPYAVNYSIAFGESGNDTLSAIGTGNWLLGGSGADLITVTGTGNSAFGESGNDHLIAAGYDYHLSRYSFVYEATNNQLIGGAGNDLLESHSTPAMRSGYAYTTEGVAGTIMTGGPGHDSFLLRNASDLIVANDVDGTISQGDILRGVIDEITDYQAGEHVDIGAPTLLQQVTLSTGPQHIQDPSNAGTPVQLSDAHKHPVLADGTYAAFRGDITAPGEFTVGSAGHDLLVVYDTANGVDAPLYQGAVALHGVTDVHQVLFA</sequence>
<dbReference type="Proteomes" id="UP000249065">
    <property type="component" value="Unassembled WGS sequence"/>
</dbReference>
<gene>
    <name evidence="1" type="ORF">DOO78_21325</name>
</gene>
<dbReference type="EMBL" id="QLIX01000023">
    <property type="protein sequence ID" value="RAI56904.1"/>
    <property type="molecule type" value="Genomic_DNA"/>
</dbReference>
<evidence type="ECO:0000313" key="1">
    <source>
        <dbReference type="EMBL" id="RAI56904.1"/>
    </source>
</evidence>
<dbReference type="SUPFAM" id="SSF51120">
    <property type="entry name" value="beta-Roll"/>
    <property type="match status" value="1"/>
</dbReference>
<dbReference type="Pfam" id="PF00353">
    <property type="entry name" value="HemolysinCabind"/>
    <property type="match status" value="2"/>
</dbReference>
<keyword evidence="2" id="KW-1185">Reference proteome</keyword>
<dbReference type="InterPro" id="IPR011049">
    <property type="entry name" value="Serralysin-like_metalloprot_C"/>
</dbReference>
<organism evidence="1 2">
    <name type="scientific">Roseicella frigidaeris</name>
    <dbReference type="NCBI Taxonomy" id="2230885"/>
    <lineage>
        <taxon>Bacteria</taxon>
        <taxon>Pseudomonadati</taxon>
        <taxon>Pseudomonadota</taxon>
        <taxon>Alphaproteobacteria</taxon>
        <taxon>Acetobacterales</taxon>
        <taxon>Roseomonadaceae</taxon>
        <taxon>Roseicella</taxon>
    </lineage>
</organism>
<dbReference type="PRINTS" id="PR00313">
    <property type="entry name" value="CABNDNGRPT"/>
</dbReference>
<comment type="caution">
    <text evidence="1">The sequence shown here is derived from an EMBL/GenBank/DDBJ whole genome shotgun (WGS) entry which is preliminary data.</text>
</comment>